<evidence type="ECO:0000313" key="11">
    <source>
        <dbReference type="EMBL" id="CUA81996.1"/>
    </source>
</evidence>
<evidence type="ECO:0000256" key="8">
    <source>
        <dbReference type="ARBA" id="ARBA00048366"/>
    </source>
</evidence>
<dbReference type="HAMAP" id="MF_01852">
    <property type="entry name" value="TsaC"/>
    <property type="match status" value="1"/>
</dbReference>
<dbReference type="Proteomes" id="UP000243535">
    <property type="component" value="Unassembled WGS sequence"/>
</dbReference>
<dbReference type="GO" id="GO:0002949">
    <property type="term" value="P:tRNA threonylcarbamoyladenosine modification"/>
    <property type="evidence" value="ECO:0007669"/>
    <property type="project" value="UniProtKB-UniRule"/>
</dbReference>
<comment type="similarity">
    <text evidence="9">Belongs to the SUA5 family. TsaC subfamily.</text>
</comment>
<name>A0A0K6GU02_9NEIS</name>
<dbReference type="InterPro" id="IPR050156">
    <property type="entry name" value="TC-AMP_synthase_SUA5"/>
</dbReference>
<dbReference type="PANTHER" id="PTHR17490">
    <property type="entry name" value="SUA5"/>
    <property type="match status" value="1"/>
</dbReference>
<proteinExistence type="inferred from homology"/>
<accession>A0A0K6GU02</accession>
<evidence type="ECO:0000256" key="2">
    <source>
        <dbReference type="ARBA" id="ARBA00022490"/>
    </source>
</evidence>
<organism evidence="11 12">
    <name type="scientific">Gulbenkiania indica</name>
    <dbReference type="NCBI Taxonomy" id="375574"/>
    <lineage>
        <taxon>Bacteria</taxon>
        <taxon>Pseudomonadati</taxon>
        <taxon>Pseudomonadota</taxon>
        <taxon>Betaproteobacteria</taxon>
        <taxon>Neisseriales</taxon>
        <taxon>Chromobacteriaceae</taxon>
        <taxon>Gulbenkiania</taxon>
    </lineage>
</organism>
<dbReference type="GO" id="GO:0003725">
    <property type="term" value="F:double-stranded RNA binding"/>
    <property type="evidence" value="ECO:0007669"/>
    <property type="project" value="InterPro"/>
</dbReference>
<evidence type="ECO:0000259" key="10">
    <source>
        <dbReference type="PROSITE" id="PS51163"/>
    </source>
</evidence>
<dbReference type="SUPFAM" id="SSF55821">
    <property type="entry name" value="YrdC/RibB"/>
    <property type="match status" value="1"/>
</dbReference>
<dbReference type="EC" id="2.7.7.87" evidence="9"/>
<feature type="domain" description="YrdC-like" evidence="10">
    <location>
        <begin position="11"/>
        <end position="190"/>
    </location>
</feature>
<dbReference type="Gene3D" id="3.90.870.10">
    <property type="entry name" value="DHBP synthase"/>
    <property type="match status" value="1"/>
</dbReference>
<evidence type="ECO:0000313" key="12">
    <source>
        <dbReference type="Proteomes" id="UP000243535"/>
    </source>
</evidence>
<gene>
    <name evidence="9" type="primary">tsaC</name>
    <name evidence="11" type="ORF">Ga0061063_0844</name>
</gene>
<dbReference type="RefSeq" id="WP_054286309.1">
    <property type="nucleotide sequence ID" value="NZ_CYHA01000001.1"/>
</dbReference>
<dbReference type="PROSITE" id="PS51163">
    <property type="entry name" value="YRDC"/>
    <property type="match status" value="1"/>
</dbReference>
<evidence type="ECO:0000256" key="7">
    <source>
        <dbReference type="ARBA" id="ARBA00022840"/>
    </source>
</evidence>
<dbReference type="STRING" id="375574.GCA_001418035_00643"/>
<keyword evidence="6 9" id="KW-0547">Nucleotide-binding</keyword>
<protein>
    <recommendedName>
        <fullName evidence="9">Threonylcarbamoyl-AMP synthase</fullName>
        <shortName evidence="9">TC-AMP synthase</shortName>
        <ecNumber evidence="9">2.7.7.87</ecNumber>
    </recommendedName>
    <alternativeName>
        <fullName evidence="9">L-threonylcarbamoyladenylate synthase</fullName>
    </alternativeName>
    <alternativeName>
        <fullName evidence="9">t(6)A37 threonylcarbamoyladenosine biosynthesis protein TsaC</fullName>
    </alternativeName>
    <alternativeName>
        <fullName evidence="9">tRNA threonylcarbamoyladenosine biosynthesis protein TsaC</fullName>
    </alternativeName>
</protein>
<evidence type="ECO:0000256" key="5">
    <source>
        <dbReference type="ARBA" id="ARBA00022695"/>
    </source>
</evidence>
<dbReference type="Pfam" id="PF01300">
    <property type="entry name" value="Sua5_yciO_yrdC"/>
    <property type="match status" value="1"/>
</dbReference>
<dbReference type="InterPro" id="IPR017945">
    <property type="entry name" value="DHBP_synth_RibB-like_a/b_dom"/>
</dbReference>
<dbReference type="InterPro" id="IPR006070">
    <property type="entry name" value="Sua5-like_dom"/>
</dbReference>
<keyword evidence="4 9" id="KW-0819">tRNA processing</keyword>
<comment type="function">
    <text evidence="9">Required for the formation of a threonylcarbamoyl group on adenosine at position 37 (t(6)A37) in tRNAs that read codons beginning with adenine. Catalyzes the conversion of L-threonine, HCO(3)(-)/CO(2) and ATP to give threonylcarbamoyl-AMP (TC-AMP) as the acyladenylate intermediate, with the release of diphosphate.</text>
</comment>
<dbReference type="GO" id="GO:0006450">
    <property type="term" value="P:regulation of translational fidelity"/>
    <property type="evidence" value="ECO:0007669"/>
    <property type="project" value="TreeGrafter"/>
</dbReference>
<evidence type="ECO:0000256" key="3">
    <source>
        <dbReference type="ARBA" id="ARBA00022679"/>
    </source>
</evidence>
<evidence type="ECO:0000256" key="9">
    <source>
        <dbReference type="HAMAP-Rule" id="MF_01852"/>
    </source>
</evidence>
<keyword evidence="2 9" id="KW-0963">Cytoplasm</keyword>
<dbReference type="InterPro" id="IPR023535">
    <property type="entry name" value="TC-AMP_synthase"/>
</dbReference>
<evidence type="ECO:0000256" key="6">
    <source>
        <dbReference type="ARBA" id="ARBA00022741"/>
    </source>
</evidence>
<comment type="subcellular location">
    <subcellularLocation>
        <location evidence="1 9">Cytoplasm</location>
    </subcellularLocation>
</comment>
<comment type="catalytic activity">
    <reaction evidence="8 9">
        <text>L-threonine + hydrogencarbonate + ATP = L-threonylcarbamoyladenylate + diphosphate + H2O</text>
        <dbReference type="Rhea" id="RHEA:36407"/>
        <dbReference type="ChEBI" id="CHEBI:15377"/>
        <dbReference type="ChEBI" id="CHEBI:17544"/>
        <dbReference type="ChEBI" id="CHEBI:30616"/>
        <dbReference type="ChEBI" id="CHEBI:33019"/>
        <dbReference type="ChEBI" id="CHEBI:57926"/>
        <dbReference type="ChEBI" id="CHEBI:73682"/>
        <dbReference type="EC" id="2.7.7.87"/>
    </reaction>
</comment>
<evidence type="ECO:0000256" key="4">
    <source>
        <dbReference type="ARBA" id="ARBA00022694"/>
    </source>
</evidence>
<keyword evidence="3 9" id="KW-0808">Transferase</keyword>
<dbReference type="GO" id="GO:0061710">
    <property type="term" value="F:L-threonylcarbamoyladenylate synthase"/>
    <property type="evidence" value="ECO:0007669"/>
    <property type="project" value="UniProtKB-EC"/>
</dbReference>
<dbReference type="EMBL" id="CYHA01000001">
    <property type="protein sequence ID" value="CUA81996.1"/>
    <property type="molecule type" value="Genomic_DNA"/>
</dbReference>
<dbReference type="AlphaFoldDB" id="A0A0K6GU02"/>
<dbReference type="GO" id="GO:0005524">
    <property type="term" value="F:ATP binding"/>
    <property type="evidence" value="ECO:0007669"/>
    <property type="project" value="UniProtKB-UniRule"/>
</dbReference>
<keyword evidence="7 9" id="KW-0067">ATP-binding</keyword>
<reference evidence="12" key="1">
    <citation type="submission" date="2015-08" db="EMBL/GenBank/DDBJ databases">
        <authorList>
            <person name="Varghese N."/>
        </authorList>
    </citation>
    <scope>NUCLEOTIDE SEQUENCE [LARGE SCALE GENOMIC DNA]</scope>
    <source>
        <strain evidence="12">DSM 17901</strain>
    </source>
</reference>
<dbReference type="PANTHER" id="PTHR17490:SF18">
    <property type="entry name" value="THREONYLCARBAMOYL-AMP SYNTHASE"/>
    <property type="match status" value="1"/>
</dbReference>
<sequence length="190" mass="20805">MNPPLSRLPAVALVRRARARLKAGGVLAYSTESCFGLGCNPRDPRAIRRVLAIKARPNHKGLIVIADSLERIRPLVAPLSAADEAELMRYWPGPYTFLLPASRRVPPLLRGRHHKVAVRVTAHGEAARLCRALGSALVSTSANRAGQKSLRTARGCRRTFGDRVLTLPGRIGKRRKPSTIIDFATGRVLR</sequence>
<evidence type="ECO:0000256" key="1">
    <source>
        <dbReference type="ARBA" id="ARBA00004496"/>
    </source>
</evidence>
<keyword evidence="12" id="KW-1185">Reference proteome</keyword>
<keyword evidence="5 9" id="KW-0548">Nucleotidyltransferase</keyword>
<dbReference type="GO" id="GO:0005737">
    <property type="term" value="C:cytoplasm"/>
    <property type="evidence" value="ECO:0007669"/>
    <property type="project" value="UniProtKB-SubCell"/>
</dbReference>
<dbReference type="GO" id="GO:0000049">
    <property type="term" value="F:tRNA binding"/>
    <property type="evidence" value="ECO:0007669"/>
    <property type="project" value="TreeGrafter"/>
</dbReference>